<protein>
    <recommendedName>
        <fullName evidence="1">Hemimethylated DNA-binding domain-containing protein</fullName>
    </recommendedName>
</protein>
<name>A0A401G6H1_9APHY</name>
<dbReference type="Proteomes" id="UP000287166">
    <property type="component" value="Unassembled WGS sequence"/>
</dbReference>
<dbReference type="Pfam" id="PF08755">
    <property type="entry name" value="YccV-like"/>
    <property type="match status" value="1"/>
</dbReference>
<dbReference type="Gene3D" id="1.20.1280.50">
    <property type="match status" value="1"/>
</dbReference>
<dbReference type="SUPFAM" id="SSF141255">
    <property type="entry name" value="YccV-like"/>
    <property type="match status" value="1"/>
</dbReference>
<dbReference type="SUPFAM" id="SSF81383">
    <property type="entry name" value="F-box domain"/>
    <property type="match status" value="1"/>
</dbReference>
<dbReference type="Gene3D" id="2.30.30.390">
    <property type="entry name" value="Hemimethylated DNA-binding domain"/>
    <property type="match status" value="1"/>
</dbReference>
<evidence type="ECO:0000313" key="3">
    <source>
        <dbReference type="Proteomes" id="UP000287166"/>
    </source>
</evidence>
<gene>
    <name evidence="2" type="ORF">SCP_0106480</name>
</gene>
<proteinExistence type="predicted"/>
<dbReference type="InterPro" id="IPR032698">
    <property type="entry name" value="SirB1_N"/>
</dbReference>
<dbReference type="Pfam" id="PF13369">
    <property type="entry name" value="Transglut_core2"/>
    <property type="match status" value="1"/>
</dbReference>
<dbReference type="GeneID" id="38774683"/>
<organism evidence="2 3">
    <name type="scientific">Sparassis crispa</name>
    <dbReference type="NCBI Taxonomy" id="139825"/>
    <lineage>
        <taxon>Eukaryota</taxon>
        <taxon>Fungi</taxon>
        <taxon>Dikarya</taxon>
        <taxon>Basidiomycota</taxon>
        <taxon>Agaricomycotina</taxon>
        <taxon>Agaricomycetes</taxon>
        <taxon>Polyporales</taxon>
        <taxon>Sparassidaceae</taxon>
        <taxon>Sparassis</taxon>
    </lineage>
</organism>
<keyword evidence="3" id="KW-1185">Reference proteome</keyword>
<dbReference type="InParanoid" id="A0A401G6H1"/>
<dbReference type="InterPro" id="IPR011722">
    <property type="entry name" value="Hemimethylated_DNA-bd_dom"/>
</dbReference>
<sequence length="609" mass="68345">MTASWPWLPTELYVHVLSFLPPARDAADVSAKTLASCLAANSHLRAAAHSPLLWEPHYRARYTSCVPENEERRKAAAKGDWHRMYVERRSLDHRALVILDEIRLQLGGRHQRARVFTRELSFDVWDALGIETQLSLPKCFRPEGEGGDTDDAPAPHALPRRYWARTVRGIIARRYALNLWGRITSGDESITFEEAISGLSAFFDISPMQISANLDNLADFCRSTLVDAGVELNPESSQYDLRDLVMRIRHVLHSLGYSAVTGAEFYFPLNQFPHSFMSEGHRRTIPLSLVFVFVAIARRLGIQASATNFPGRVLAYITSPDKAGGDMLFDLCGNTDPLTFTSRNVPQMLEEVGMMADAPPESVTPCKVSTTLYRAAANVLLSASRTADSSTETCVWANYAARCVFFLHAQAIFDFKSFLGSKPLDAVAVLADVLCPALTVELGDILMEHCADVEQIDERYARVRYTRTPRIKFFVGLVVRHELRDYVGCIVGWHPYAEDVDIWAGVSMIPQPDQPFYTVLTQNGGKKYVAEEDICPATFTVEVARELFNSRTAFARYFEDIELGDRQRGRMLLSHELKTIYPDDDRAGEAWVSRGVMPRVESILSKPLP</sequence>
<dbReference type="RefSeq" id="XP_027608679.1">
    <property type="nucleotide sequence ID" value="XM_027752878.1"/>
</dbReference>
<dbReference type="OrthoDB" id="28868at2759"/>
<dbReference type="InterPro" id="IPR036047">
    <property type="entry name" value="F-box-like_dom_sf"/>
</dbReference>
<dbReference type="STRING" id="139825.A0A401G6H1"/>
<evidence type="ECO:0000259" key="1">
    <source>
        <dbReference type="SMART" id="SM00992"/>
    </source>
</evidence>
<dbReference type="SMART" id="SM00992">
    <property type="entry name" value="YccV-like"/>
    <property type="match status" value="1"/>
</dbReference>
<dbReference type="AlphaFoldDB" id="A0A401G6H1"/>
<reference evidence="2 3" key="1">
    <citation type="journal article" date="2018" name="Sci. Rep.">
        <title>Genome sequence of the cauliflower mushroom Sparassis crispa (Hanabiratake) and its association with beneficial usage.</title>
        <authorList>
            <person name="Kiyama R."/>
            <person name="Furutani Y."/>
            <person name="Kawaguchi K."/>
            <person name="Nakanishi T."/>
        </authorList>
    </citation>
    <scope>NUCLEOTIDE SEQUENCE [LARGE SCALE GENOMIC DNA]</scope>
</reference>
<dbReference type="EMBL" id="BFAD01000001">
    <property type="protein sequence ID" value="GBE77766.1"/>
    <property type="molecule type" value="Genomic_DNA"/>
</dbReference>
<dbReference type="PANTHER" id="PTHR31350:SF21">
    <property type="entry name" value="F-BOX ONLY PROTEIN 21"/>
    <property type="match status" value="1"/>
</dbReference>
<evidence type="ECO:0000313" key="2">
    <source>
        <dbReference type="EMBL" id="GBE77766.1"/>
    </source>
</evidence>
<dbReference type="GO" id="GO:0003677">
    <property type="term" value="F:DNA binding"/>
    <property type="evidence" value="ECO:0007669"/>
    <property type="project" value="InterPro"/>
</dbReference>
<accession>A0A401G6H1</accession>
<feature type="domain" description="Hemimethylated DNA-binding" evidence="1">
    <location>
        <begin position="470"/>
        <end position="570"/>
    </location>
</feature>
<comment type="caution">
    <text evidence="2">The sequence shown here is derived from an EMBL/GenBank/DDBJ whole genome shotgun (WGS) entry which is preliminary data.</text>
</comment>
<dbReference type="PANTHER" id="PTHR31350">
    <property type="entry name" value="SI:DKEY-261L7.2"/>
    <property type="match status" value="1"/>
</dbReference>
<dbReference type="InterPro" id="IPR036623">
    <property type="entry name" value="Hemimethylated_DNA-bd_sf"/>
</dbReference>